<feature type="region of interest" description="Disordered" evidence="2">
    <location>
        <begin position="661"/>
        <end position="684"/>
    </location>
</feature>
<dbReference type="EMBL" id="KZ309174">
    <property type="protein sequence ID" value="KAG8237470.1"/>
    <property type="molecule type" value="Genomic_DNA"/>
</dbReference>
<proteinExistence type="predicted"/>
<dbReference type="PROSITE" id="PS00028">
    <property type="entry name" value="ZINC_FINGER_C2H2_1"/>
    <property type="match status" value="1"/>
</dbReference>
<name>A0A8K0P677_LADFU</name>
<comment type="caution">
    <text evidence="4">The sequence shown here is derived from an EMBL/GenBank/DDBJ whole genome shotgun (WGS) entry which is preliminary data.</text>
</comment>
<evidence type="ECO:0000313" key="5">
    <source>
        <dbReference type="Proteomes" id="UP000792457"/>
    </source>
</evidence>
<feature type="compositionally biased region" description="Basic and acidic residues" evidence="2">
    <location>
        <begin position="668"/>
        <end position="680"/>
    </location>
</feature>
<feature type="compositionally biased region" description="Polar residues" evidence="2">
    <location>
        <begin position="2493"/>
        <end position="2514"/>
    </location>
</feature>
<keyword evidence="1" id="KW-0862">Zinc</keyword>
<dbReference type="GO" id="GO:0008270">
    <property type="term" value="F:zinc ion binding"/>
    <property type="evidence" value="ECO:0007669"/>
    <property type="project" value="UniProtKB-KW"/>
</dbReference>
<sequence>MYGFQGNNSQSYNYQNPNGSFGSISQYAGPYYPYYSNATAAYNAFPSNETPCSSLGIIPQEYNQTGNGIPRPYFYDTNSSYPRPYQGLPFNQSVDIPIANSFNACPRNCHCCEPLKPKYFNSSNAVPQQASVKNPYDPTLNAAYNGLRKSFDTSAWRECNPQMPNLKDANDSAAWSIPKYGNGYKTETCPWPLPQRQTTKFEGSESLGSANNCIISQQNQRIALPNSQTYSNIHPNSLRPAACPSPGKDLLGSSLVGYQRSSFSDLPQNNSESHSHPNSSVNSVQTSSRTTCNLPYGGSLTCRYSTSTSQVINENQKCVVETPTVIAPSSGTLVDSFQRRFITNNMREEVKDNSYYHSGVFPSANSINVQTRRVFNAPNESDATFRLNCDSNESINPVAASRLQLPPIQSLRPSNMLFRHSSRDYTQDHSHPTTKSGQQNLNEVSGTRIRRSISLANAPIRNLTMSTTGRYCNSTHPETFNKTHSEDGNNATILNGLYGNQYMEEQKKDSLSNSRLAEDSNKLNSVKNSLDKHSSSNISSGISDLRHFLSTWDDVDEEDSPNSAQDVVSGGSKGDIEIYSEEISIVTEYPSNIHKQSEDPSCSRIADEAIPVPDVGQKEFSIKGVTYAVDHAPQYLGHSFESVSFSKSANINETEITDYEPNTTLKNDTNKHKEKKEKTSQHQAKRSFSYSELSTCSDLSNCGSSSHPSRSVEAVSHGCMSFLDLNTCESEVSYRENVPSEERIFETLKRKKDYKEILHSSDGKSLKILSLDLAVQGSSVTQNKNDSYKIQSCMESPKKETPVMQKTFFSCQSKSVGKNLDLQNGIIKETDNNDEIITPKKGSAGTSNKAKSESISLESDKMVFYNLTARVDVTLERLEVPSMSINERNDCSSHMLMSNSQAKRTQALEPNNMKRSKSASSEMNQTFSKEKEKCSYLSYVNDEVHPDVIKETDHDFEVSGSSFANDGDKSMSTTEDSVVDCVTKKSCLILPADVNESSIDKQKVWVEHDNGDHERCLLGGNGIHESEDEILSPEVQNVPEIPGKEVDENERITLESVETDNFGVEDIIYEVKGISKVHNRYADECERTSPCPYRICEFEKTELITEAISVPEMSKKEIEKNSLDNNEIDVRLLDQNKDITKVSGKEANEHERSLLESNEIHHLEEIVSVVEVVSISEMPIEKDVTERSLLANNVTNNVRGAETVTDVKNITEMSVEEADEHEKSLKSNDIFSVKEIESVAKVKSLSEGPIELNEIGESLIDNVRNVVQDFKGLRASPECLDVPERLRKETDEPSFKISHSCGETKAKYSVPESKDGQKHSRSANKVISRCFRKTTCNAILSIRKKYHYFHLRKDRKKSHTEIIHMIRSMKKNTNIKCNSNVIPRAVAKRNIKNKRNLGTNHHLENDAGDHIISDSKDVDMVSYEGKGVITDNEMFNECIVVTESVNTLPATSCFSKRIIEHEGLTSSQYLCCSDNNVENDGESAEENGGNVILNAEEKAIALEGLGESCVIGNVEVFMGIEGGEVSTIEEKESSFALGPPIEEILKEDTMGVQYWDSFELDNSLGVAMEVEVGSEIEGNAETVLLDHDQVEGIADSVSNDKSICLAEGNLDTLLLQASSSLNRLRSKKMDWNGIVVGKKDICRFPSKREEVVCLPDNGKCVSFHEKGDNDFSDSTDVVNDTDLNLENAQIFDDVEPTKTPSPIYIFTSVSKNYSKPCQDTSFPVIQNNDSDKNKTLEMKGKESVEVEPFKTENDYTSPDIKGNSFKTGTYVHSLSNLRQFQHSTKRKTVIEEEKGTDMRSYKLCSLNLSSRKKSWVKNESSAHFFTSKTKMVPEKKKRSVARKNIESHDGYIVPIGEAIIDGFYVEKDKSCEESGSEVDSAKVYEEEGQVKDNACNTSSKCRVYEVAIGASKKKSESKDGKNSSFYKKNLKEYDIPSKKVNYRISVSAKMSENNQSENLQWERDDFLIAQDKIDPCPKKHVSGQKRENERKGSCGCLQKLKIKVKEKKNFPFSAGRASKNHIISQSHLHKFARYGFWKARKWPYNCILNKRKPLKKPSKTFDVPEFCDLEKNTLPLILESYPNPPFLSPLPAYSDTLVSDTHNLTFSSFKSSTEKHRNEELSQSIHSQCSEQPLQSKSAYPSLCTSEDSKISISSLPVIDSNKITNFQYSTPFPVTKYKSEVQIMSASPKSKAESTKDTKNNSSGDMQSASPHKLQENNFSISSNKILGSEYLSNDNPHVCITFKKVGIADRNEKWMKTSIQDEFSENQEARKEQFIQNRIDCSFESPLPKVTIKKKNGEGGYQSFLSGFSSYLPLQSPPVTPATHFLIPPNSEDCDAAELKALVQETHHAQGLKSKSSEGMTVSKSNANARNIQEVCPRRNPPAFDEVQSGMLKKKAGSGLVFVIRGFGNHVKEDHPKKSVAEQNQVSYKQMETSDQDSILSQISENCLSSEDEELQSIPWSIWQPVVKLSRSCELDALARELCNTDEDSQIGDNSQKQHQNSKISGSKFVQSSSQEANIKSVYGSLKPMKDAYNRMDNDEVKSGLKRKDLEKKVEVEKKQSAFIRNLSFESPKKHAIDSQKPHSKLVHEKSFDATLQQIDEVEEKKMQLEKGKSSANFKVLNESLKHIMCSSRSINKEKNLLQPNLPVPTLPLKIKSETNPLEKRKEDIDVSTSLRKEKAKSLSTQEDKAEIEGFLDCIKDEPKSSASGMQMSKECNSFNMPEWKDDPRRRVDVNMFKEDQIGNSKISPSIQDFKSKKPSREKSTYISLCSEKDSSSNVRRKKRHNHLFQCEACCRRFSSEKWLSRHCKGVSHTRVENAQRVAVQALLLLLTGDESKSLRPLSEIELANLNNWSSHSAPSPLQVALKELLHPAKDHLL</sequence>
<reference evidence="4" key="1">
    <citation type="submission" date="2013-04" db="EMBL/GenBank/DDBJ databases">
        <authorList>
            <person name="Qu J."/>
            <person name="Murali S.C."/>
            <person name="Bandaranaike D."/>
            <person name="Bellair M."/>
            <person name="Blankenburg K."/>
            <person name="Chao H."/>
            <person name="Dinh H."/>
            <person name="Doddapaneni H."/>
            <person name="Downs B."/>
            <person name="Dugan-Rocha S."/>
            <person name="Elkadiri S."/>
            <person name="Gnanaolivu R.D."/>
            <person name="Hernandez B."/>
            <person name="Javaid M."/>
            <person name="Jayaseelan J.C."/>
            <person name="Lee S."/>
            <person name="Li M."/>
            <person name="Ming W."/>
            <person name="Munidasa M."/>
            <person name="Muniz J."/>
            <person name="Nguyen L."/>
            <person name="Ongeri F."/>
            <person name="Osuji N."/>
            <person name="Pu L.-L."/>
            <person name="Puazo M."/>
            <person name="Qu C."/>
            <person name="Quiroz J."/>
            <person name="Raj R."/>
            <person name="Weissenberger G."/>
            <person name="Xin Y."/>
            <person name="Zou X."/>
            <person name="Han Y."/>
            <person name="Richards S."/>
            <person name="Worley K."/>
            <person name="Muzny D."/>
            <person name="Gibbs R."/>
        </authorList>
    </citation>
    <scope>NUCLEOTIDE SEQUENCE</scope>
    <source>
        <strain evidence="4">Sampled in the wild</strain>
    </source>
</reference>
<keyword evidence="1" id="KW-0479">Metal-binding</keyword>
<evidence type="ECO:0000259" key="3">
    <source>
        <dbReference type="PROSITE" id="PS50157"/>
    </source>
</evidence>
<feature type="compositionally biased region" description="Low complexity" evidence="2">
    <location>
        <begin position="267"/>
        <end position="285"/>
    </location>
</feature>
<accession>A0A8K0P677</accession>
<feature type="region of interest" description="Disordered" evidence="2">
    <location>
        <begin position="2186"/>
        <end position="2216"/>
    </location>
</feature>
<keyword evidence="5" id="KW-1185">Reference proteome</keyword>
<dbReference type="PROSITE" id="PS50157">
    <property type="entry name" value="ZINC_FINGER_C2H2_2"/>
    <property type="match status" value="1"/>
</dbReference>
<organism evidence="4 5">
    <name type="scientific">Ladona fulva</name>
    <name type="common">Scarce chaser dragonfly</name>
    <name type="synonym">Libellula fulva</name>
    <dbReference type="NCBI Taxonomy" id="123851"/>
    <lineage>
        <taxon>Eukaryota</taxon>
        <taxon>Metazoa</taxon>
        <taxon>Ecdysozoa</taxon>
        <taxon>Arthropoda</taxon>
        <taxon>Hexapoda</taxon>
        <taxon>Insecta</taxon>
        <taxon>Pterygota</taxon>
        <taxon>Palaeoptera</taxon>
        <taxon>Odonata</taxon>
        <taxon>Epiprocta</taxon>
        <taxon>Anisoptera</taxon>
        <taxon>Libelluloidea</taxon>
        <taxon>Libellulidae</taxon>
        <taxon>Ladona</taxon>
    </lineage>
</organism>
<dbReference type="Proteomes" id="UP000792457">
    <property type="component" value="Unassembled WGS sequence"/>
</dbReference>
<feature type="compositionally biased region" description="Polar residues" evidence="2">
    <location>
        <begin position="433"/>
        <end position="443"/>
    </location>
</feature>
<dbReference type="InterPro" id="IPR013087">
    <property type="entry name" value="Znf_C2H2_type"/>
</dbReference>
<dbReference type="OrthoDB" id="10682499at2759"/>
<feature type="region of interest" description="Disordered" evidence="2">
    <location>
        <begin position="2489"/>
        <end position="2514"/>
    </location>
</feature>
<evidence type="ECO:0000256" key="1">
    <source>
        <dbReference type="PROSITE-ProRule" id="PRU00042"/>
    </source>
</evidence>
<gene>
    <name evidence="4" type="ORF">J437_LFUL015689</name>
</gene>
<keyword evidence="1" id="KW-0863">Zinc-finger</keyword>
<evidence type="ECO:0000256" key="2">
    <source>
        <dbReference type="SAM" id="MobiDB-lite"/>
    </source>
</evidence>
<protein>
    <recommendedName>
        <fullName evidence="3">C2H2-type domain-containing protein</fullName>
    </recommendedName>
</protein>
<feature type="compositionally biased region" description="Polar residues" evidence="2">
    <location>
        <begin position="2201"/>
        <end position="2216"/>
    </location>
</feature>
<feature type="domain" description="C2H2-type" evidence="3">
    <location>
        <begin position="2791"/>
        <end position="2820"/>
    </location>
</feature>
<evidence type="ECO:0000313" key="4">
    <source>
        <dbReference type="EMBL" id="KAG8237470.1"/>
    </source>
</evidence>
<reference evidence="4" key="2">
    <citation type="submission" date="2017-10" db="EMBL/GenBank/DDBJ databases">
        <title>Ladona fulva Genome sequencing and assembly.</title>
        <authorList>
            <person name="Murali S."/>
            <person name="Richards S."/>
            <person name="Bandaranaike D."/>
            <person name="Bellair M."/>
            <person name="Blankenburg K."/>
            <person name="Chao H."/>
            <person name="Dinh H."/>
            <person name="Doddapaneni H."/>
            <person name="Dugan-Rocha S."/>
            <person name="Elkadiri S."/>
            <person name="Gnanaolivu R."/>
            <person name="Hernandez B."/>
            <person name="Skinner E."/>
            <person name="Javaid M."/>
            <person name="Lee S."/>
            <person name="Li M."/>
            <person name="Ming W."/>
            <person name="Munidasa M."/>
            <person name="Muniz J."/>
            <person name="Nguyen L."/>
            <person name="Hughes D."/>
            <person name="Osuji N."/>
            <person name="Pu L.-L."/>
            <person name="Puazo M."/>
            <person name="Qu C."/>
            <person name="Quiroz J."/>
            <person name="Raj R."/>
            <person name="Weissenberger G."/>
            <person name="Xin Y."/>
            <person name="Zou X."/>
            <person name="Han Y."/>
            <person name="Worley K."/>
            <person name="Muzny D."/>
            <person name="Gibbs R."/>
        </authorList>
    </citation>
    <scope>NUCLEOTIDE SEQUENCE</scope>
    <source>
        <strain evidence="4">Sampled in the wild</strain>
    </source>
</reference>
<feature type="compositionally biased region" description="Basic and acidic residues" evidence="2">
    <location>
        <begin position="2191"/>
        <end position="2200"/>
    </location>
</feature>
<feature type="region of interest" description="Disordered" evidence="2">
    <location>
        <begin position="423"/>
        <end position="443"/>
    </location>
</feature>
<feature type="region of interest" description="Disordered" evidence="2">
    <location>
        <begin position="261"/>
        <end position="290"/>
    </location>
</feature>